<dbReference type="OMA" id="EECLVEQ"/>
<evidence type="ECO:0000313" key="3">
    <source>
        <dbReference type="EMBL" id="VDN04404.1"/>
    </source>
</evidence>
<keyword evidence="4" id="KW-1185">Reference proteome</keyword>
<evidence type="ECO:0000313" key="5">
    <source>
        <dbReference type="WBParaSite" id="TCLT_0000700301-mRNA-1"/>
    </source>
</evidence>
<sequence length="525" mass="60110">MMEMHEECKGFEVEFLRKELRDLKSEREKSEMKLILERGNLEIAKKEQEIKFYRDRTQLQREKVENIRQQILLEQMRQEEADEEIERLKEILEGAKVTGKTEQQLIVKRLKDVQHKLLNAPWVTKHREMSDKLVAFRKQIEEFQEKKKQLVQSISDKEAILNGSGQLPMKNFCIAIATLALKNQSIMKKLAQEYLKIAKLSQELNHGTLDISLFSQNSPRESQVEQFEEKVKEPLFSNGNADANERSGTRMFDFIQEKKADEETPLSNIQTEDKNRQGDGNETGQDTMDIVISSSENGHIEKDFKLVVIDEVEKTIEVTINESESSEVHHINDNMNNDVVSNEEMMDTGENNRFLDDLNVDSSQISDKETGNENVFVNNFMDHPEGVEILGDSEGENLIHEDKAKCESPPASDKFPTDTLEPRKISSTDLDPTNFFTQLTNFNPDGSVNLSNTYFGAETDFDASTIFNLSSIMNNQSENGSGPNDYMTLFDGVNNAMSQPNEDFEFNFVSLSSKKEGNKQEDSDH</sequence>
<feature type="region of interest" description="Disordered" evidence="2">
    <location>
        <begin position="404"/>
        <end position="431"/>
    </location>
</feature>
<gene>
    <name evidence="3" type="ORF">TCLT_LOCUS6992</name>
</gene>
<evidence type="ECO:0000256" key="2">
    <source>
        <dbReference type="SAM" id="MobiDB-lite"/>
    </source>
</evidence>
<dbReference type="AlphaFoldDB" id="A0A0N5D2A2"/>
<reference evidence="5" key="1">
    <citation type="submission" date="2016-04" db="UniProtKB">
        <authorList>
            <consortium name="WormBaseParasite"/>
        </authorList>
    </citation>
    <scope>IDENTIFICATION</scope>
</reference>
<evidence type="ECO:0000313" key="4">
    <source>
        <dbReference type="Proteomes" id="UP000276776"/>
    </source>
</evidence>
<feature type="region of interest" description="Disordered" evidence="2">
    <location>
        <begin position="257"/>
        <end position="286"/>
    </location>
</feature>
<accession>A0A0N5D2A2</accession>
<keyword evidence="1" id="KW-0175">Coiled coil</keyword>
<feature type="coiled-coil region" evidence="1">
    <location>
        <begin position="126"/>
        <end position="160"/>
    </location>
</feature>
<dbReference type="EMBL" id="UYYF01004464">
    <property type="protein sequence ID" value="VDN04404.1"/>
    <property type="molecule type" value="Genomic_DNA"/>
</dbReference>
<dbReference type="WBParaSite" id="TCLT_0000700301-mRNA-1">
    <property type="protein sequence ID" value="TCLT_0000700301-mRNA-1"/>
    <property type="gene ID" value="TCLT_0000700301"/>
</dbReference>
<reference evidence="3 4" key="2">
    <citation type="submission" date="2018-11" db="EMBL/GenBank/DDBJ databases">
        <authorList>
            <consortium name="Pathogen Informatics"/>
        </authorList>
    </citation>
    <scope>NUCLEOTIDE SEQUENCE [LARGE SCALE GENOMIC DNA]</scope>
</reference>
<dbReference type="OrthoDB" id="5853264at2759"/>
<proteinExistence type="predicted"/>
<evidence type="ECO:0000256" key="1">
    <source>
        <dbReference type="SAM" id="Coils"/>
    </source>
</evidence>
<dbReference type="Proteomes" id="UP000276776">
    <property type="component" value="Unassembled WGS sequence"/>
</dbReference>
<organism evidence="5">
    <name type="scientific">Thelazia callipaeda</name>
    <name type="common">Oriental eyeworm</name>
    <name type="synonym">Parasitic nematode</name>
    <dbReference type="NCBI Taxonomy" id="103827"/>
    <lineage>
        <taxon>Eukaryota</taxon>
        <taxon>Metazoa</taxon>
        <taxon>Ecdysozoa</taxon>
        <taxon>Nematoda</taxon>
        <taxon>Chromadorea</taxon>
        <taxon>Rhabditida</taxon>
        <taxon>Spirurina</taxon>
        <taxon>Spiruromorpha</taxon>
        <taxon>Thelazioidea</taxon>
        <taxon>Thelaziidae</taxon>
        <taxon>Thelazia</taxon>
    </lineage>
</organism>
<protein>
    <submittedName>
        <fullName evidence="5">Epidermal growth factor receptor substrate 15</fullName>
    </submittedName>
</protein>
<name>A0A0N5D2A2_THECL</name>
<feature type="coiled-coil region" evidence="1">
    <location>
        <begin position="13"/>
        <end position="98"/>
    </location>
</feature>